<dbReference type="PANTHER" id="PTHR46847:SF1">
    <property type="entry name" value="D-ALLOSE-BINDING PERIPLASMIC PROTEIN-RELATED"/>
    <property type="match status" value="1"/>
</dbReference>
<evidence type="ECO:0000256" key="4">
    <source>
        <dbReference type="SAM" id="SignalP"/>
    </source>
</evidence>
<comment type="subcellular location">
    <subcellularLocation>
        <location evidence="1">Cell envelope</location>
    </subcellularLocation>
</comment>
<accession>R4UNI3</accession>
<proteinExistence type="evidence at transcript level"/>
<dbReference type="AlphaFoldDB" id="R4UNI3"/>
<dbReference type="EMBL" id="KC740906">
    <property type="protein sequence ID" value="AGM32730.1"/>
    <property type="molecule type" value="mRNA"/>
</dbReference>
<evidence type="ECO:0000313" key="6">
    <source>
        <dbReference type="EMBL" id="AGM32730.1"/>
    </source>
</evidence>
<dbReference type="InterPro" id="IPR028082">
    <property type="entry name" value="Peripla_BP_I"/>
</dbReference>
<dbReference type="SUPFAM" id="SSF53822">
    <property type="entry name" value="Periplasmic binding protein-like I"/>
    <property type="match status" value="1"/>
</dbReference>
<keyword evidence="3 4" id="KW-0732">Signal</keyword>
<evidence type="ECO:0000256" key="2">
    <source>
        <dbReference type="ARBA" id="ARBA00007639"/>
    </source>
</evidence>
<dbReference type="Pfam" id="PF13407">
    <property type="entry name" value="Peripla_BP_4"/>
    <property type="match status" value="1"/>
</dbReference>
<dbReference type="Gene3D" id="3.40.50.2300">
    <property type="match status" value="2"/>
</dbReference>
<sequence>MVKKSLLVLLCLVLVLGCSSQKKVGATVYVFGPTPDHGWTGSAARFAQGKVDDMNKAGGKYTYVFRSAAGPDEQIRQIEQVLTEKNLPAGIVIQCSDDAVAPAVEAIARANIPLILFDRLVDDISPIIKEKMLIAMAADNYAVGAGIAYYFEQKGMNPGELIWELPGDNSSASRERDTGFREYLLGTRPFVDDQGQSHTIAAAKKWTQAQLDSVITTSQVANWSRDNAKQFFEAYIAGKTSQTIAKWFYTMDDEFVMGILEWLQTPAHTA</sequence>
<evidence type="ECO:0000259" key="5">
    <source>
        <dbReference type="Pfam" id="PF13407"/>
    </source>
</evidence>
<comment type="similarity">
    <text evidence="2">Belongs to the bacterial solute-binding protein 2 family.</text>
</comment>
<feature type="non-terminal residue" evidence="6">
    <location>
        <position position="270"/>
    </location>
</feature>
<organism evidence="6">
    <name type="scientific">Coptotermes formosanus</name>
    <name type="common">Formosan subterranean termite</name>
    <dbReference type="NCBI Taxonomy" id="36987"/>
    <lineage>
        <taxon>Eukaryota</taxon>
        <taxon>Metazoa</taxon>
        <taxon>Ecdysozoa</taxon>
        <taxon>Arthropoda</taxon>
        <taxon>Hexapoda</taxon>
        <taxon>Insecta</taxon>
        <taxon>Pterygota</taxon>
        <taxon>Neoptera</taxon>
        <taxon>Polyneoptera</taxon>
        <taxon>Dictyoptera</taxon>
        <taxon>Blattodea</taxon>
        <taxon>Blattoidea</taxon>
        <taxon>Termitoidae</taxon>
        <taxon>Rhinotermitidae</taxon>
        <taxon>Coptotermes</taxon>
    </lineage>
</organism>
<protein>
    <submittedName>
        <fullName evidence="6">Sugar ABC transporter periplasmic protein</fullName>
    </submittedName>
</protein>
<reference evidence="6" key="1">
    <citation type="submission" date="2013-03" db="EMBL/GenBank/DDBJ databases">
        <title>Immune-Related transcriptome of Coptotermes formosanus Shiraki workers: the defense mechanism.</title>
        <authorList>
            <person name="Hussain A."/>
            <person name="Li Y.F."/>
            <person name="Wen S.Y."/>
        </authorList>
    </citation>
    <scope>NUCLEOTIDE SEQUENCE</scope>
</reference>
<feature type="chain" id="PRO_5004380440" evidence="4">
    <location>
        <begin position="21"/>
        <end position="270"/>
    </location>
</feature>
<evidence type="ECO:0000256" key="1">
    <source>
        <dbReference type="ARBA" id="ARBA00004196"/>
    </source>
</evidence>
<dbReference type="PANTHER" id="PTHR46847">
    <property type="entry name" value="D-ALLOSE-BINDING PERIPLASMIC PROTEIN-RELATED"/>
    <property type="match status" value="1"/>
</dbReference>
<evidence type="ECO:0000256" key="3">
    <source>
        <dbReference type="ARBA" id="ARBA00022729"/>
    </source>
</evidence>
<dbReference type="PROSITE" id="PS51257">
    <property type="entry name" value="PROKAR_LIPOPROTEIN"/>
    <property type="match status" value="1"/>
</dbReference>
<feature type="domain" description="Periplasmic binding protein" evidence="5">
    <location>
        <begin position="30"/>
        <end position="265"/>
    </location>
</feature>
<name>R4UNI3_COPFO</name>
<dbReference type="InterPro" id="IPR025997">
    <property type="entry name" value="SBP_2_dom"/>
</dbReference>
<dbReference type="GO" id="GO:0030246">
    <property type="term" value="F:carbohydrate binding"/>
    <property type="evidence" value="ECO:0007669"/>
    <property type="project" value="UniProtKB-ARBA"/>
</dbReference>
<feature type="signal peptide" evidence="4">
    <location>
        <begin position="1"/>
        <end position="20"/>
    </location>
</feature>